<keyword evidence="3" id="KW-1185">Reference proteome</keyword>
<dbReference type="AlphaFoldDB" id="A0A1Y2DGV2"/>
<name>A0A1Y2DGV2_9PEZI</name>
<evidence type="ECO:0008006" key="4">
    <source>
        <dbReference type="Google" id="ProtNLM"/>
    </source>
</evidence>
<dbReference type="RefSeq" id="XP_040711408.1">
    <property type="nucleotide sequence ID" value="XM_040865594.1"/>
</dbReference>
<accession>A0A1Y2DGV2</accession>
<gene>
    <name evidence="2" type="ORF">BCR38DRAFT_73705</name>
</gene>
<dbReference type="Proteomes" id="UP000193689">
    <property type="component" value="Unassembled WGS sequence"/>
</dbReference>
<proteinExistence type="predicted"/>
<evidence type="ECO:0000313" key="2">
    <source>
        <dbReference type="EMBL" id="ORY58491.1"/>
    </source>
</evidence>
<keyword evidence="1" id="KW-0732">Signal</keyword>
<dbReference type="GeneID" id="63781806"/>
<sequence>MIGLQSLRMLLVGRVCYCLSILAHELIVTPRPPHRSRVRHRAPARTIYHASANCSSFICLLAERIAGCFGEIGRVGISAEQKFFRRKAVSVSFHLTGMDAGVEPNLWVLDARCSAPVKANTRRYREHALEKFEQMCIEWGRC</sequence>
<organism evidence="2 3">
    <name type="scientific">Pseudomassariella vexata</name>
    <dbReference type="NCBI Taxonomy" id="1141098"/>
    <lineage>
        <taxon>Eukaryota</taxon>
        <taxon>Fungi</taxon>
        <taxon>Dikarya</taxon>
        <taxon>Ascomycota</taxon>
        <taxon>Pezizomycotina</taxon>
        <taxon>Sordariomycetes</taxon>
        <taxon>Xylariomycetidae</taxon>
        <taxon>Amphisphaeriales</taxon>
        <taxon>Pseudomassariaceae</taxon>
        <taxon>Pseudomassariella</taxon>
    </lineage>
</organism>
<comment type="caution">
    <text evidence="2">The sequence shown here is derived from an EMBL/GenBank/DDBJ whole genome shotgun (WGS) entry which is preliminary data.</text>
</comment>
<evidence type="ECO:0000313" key="3">
    <source>
        <dbReference type="Proteomes" id="UP000193689"/>
    </source>
</evidence>
<feature type="signal peptide" evidence="1">
    <location>
        <begin position="1"/>
        <end position="18"/>
    </location>
</feature>
<dbReference type="InParanoid" id="A0A1Y2DGV2"/>
<reference evidence="2 3" key="1">
    <citation type="submission" date="2016-07" db="EMBL/GenBank/DDBJ databases">
        <title>Pervasive Adenine N6-methylation of Active Genes in Fungi.</title>
        <authorList>
            <consortium name="DOE Joint Genome Institute"/>
            <person name="Mondo S.J."/>
            <person name="Dannebaum R.O."/>
            <person name="Kuo R.C."/>
            <person name="Labutti K."/>
            <person name="Haridas S."/>
            <person name="Kuo A."/>
            <person name="Salamov A."/>
            <person name="Ahrendt S.R."/>
            <person name="Lipzen A."/>
            <person name="Sullivan W."/>
            <person name="Andreopoulos W.B."/>
            <person name="Clum A."/>
            <person name="Lindquist E."/>
            <person name="Daum C."/>
            <person name="Ramamoorthy G.K."/>
            <person name="Gryganskyi A."/>
            <person name="Culley D."/>
            <person name="Magnuson J.K."/>
            <person name="James T.Y."/>
            <person name="O'Malley M.A."/>
            <person name="Stajich J.E."/>
            <person name="Spatafora J.W."/>
            <person name="Visel A."/>
            <person name="Grigoriev I.V."/>
        </authorList>
    </citation>
    <scope>NUCLEOTIDE SEQUENCE [LARGE SCALE GENOMIC DNA]</scope>
    <source>
        <strain evidence="2 3">CBS 129021</strain>
    </source>
</reference>
<evidence type="ECO:0000256" key="1">
    <source>
        <dbReference type="SAM" id="SignalP"/>
    </source>
</evidence>
<dbReference type="EMBL" id="MCFJ01000016">
    <property type="protein sequence ID" value="ORY58491.1"/>
    <property type="molecule type" value="Genomic_DNA"/>
</dbReference>
<protein>
    <recommendedName>
        <fullName evidence="4">Secreted protein</fullName>
    </recommendedName>
</protein>
<feature type="chain" id="PRO_5013299528" description="Secreted protein" evidence="1">
    <location>
        <begin position="19"/>
        <end position="142"/>
    </location>
</feature>